<gene>
    <name evidence="1" type="primary">X975_08703</name>
    <name evidence="1" type="ORF">TNCT_378341</name>
</gene>
<accession>A0A8X6HUK4</accession>
<dbReference type="Proteomes" id="UP000887116">
    <property type="component" value="Unassembled WGS sequence"/>
</dbReference>
<organism evidence="1 2">
    <name type="scientific">Trichonephila clavata</name>
    <name type="common">Joro spider</name>
    <name type="synonym">Nephila clavata</name>
    <dbReference type="NCBI Taxonomy" id="2740835"/>
    <lineage>
        <taxon>Eukaryota</taxon>
        <taxon>Metazoa</taxon>
        <taxon>Ecdysozoa</taxon>
        <taxon>Arthropoda</taxon>
        <taxon>Chelicerata</taxon>
        <taxon>Arachnida</taxon>
        <taxon>Araneae</taxon>
        <taxon>Araneomorphae</taxon>
        <taxon>Entelegynae</taxon>
        <taxon>Araneoidea</taxon>
        <taxon>Nephilidae</taxon>
        <taxon>Trichonephila</taxon>
    </lineage>
</organism>
<dbReference type="AlphaFoldDB" id="A0A8X6HUK4"/>
<dbReference type="EMBL" id="BMAO01002553">
    <property type="protein sequence ID" value="GFQ81602.1"/>
    <property type="molecule type" value="Genomic_DNA"/>
</dbReference>
<proteinExistence type="predicted"/>
<sequence length="112" mass="13269">MEVINSEKKKTIITAAATQREEKYYFRYSSYVKLVRITAWMKRFLTNLKRTKDQRITGNLQFEEIKIAERALLKQVQIDAFNNEEDKRLSPLQIVKDSDGLLRLKTKVFLRG</sequence>
<evidence type="ECO:0000313" key="2">
    <source>
        <dbReference type="Proteomes" id="UP000887116"/>
    </source>
</evidence>
<protein>
    <submittedName>
        <fullName evidence="1">Uncharacterized protein</fullName>
    </submittedName>
</protein>
<name>A0A8X6HUK4_TRICU</name>
<keyword evidence="2" id="KW-1185">Reference proteome</keyword>
<reference evidence="1" key="1">
    <citation type="submission" date="2020-07" db="EMBL/GenBank/DDBJ databases">
        <title>Multicomponent nature underlies the extraordinary mechanical properties of spider dragline silk.</title>
        <authorList>
            <person name="Kono N."/>
            <person name="Nakamura H."/>
            <person name="Mori M."/>
            <person name="Yoshida Y."/>
            <person name="Ohtoshi R."/>
            <person name="Malay A.D."/>
            <person name="Moran D.A.P."/>
            <person name="Tomita M."/>
            <person name="Numata K."/>
            <person name="Arakawa K."/>
        </authorList>
    </citation>
    <scope>NUCLEOTIDE SEQUENCE</scope>
</reference>
<comment type="caution">
    <text evidence="1">The sequence shown here is derived from an EMBL/GenBank/DDBJ whole genome shotgun (WGS) entry which is preliminary data.</text>
</comment>
<evidence type="ECO:0000313" key="1">
    <source>
        <dbReference type="EMBL" id="GFQ81602.1"/>
    </source>
</evidence>
<dbReference type="OrthoDB" id="6424433at2759"/>